<name>W7XDF9_TETTS</name>
<evidence type="ECO:0000256" key="1">
    <source>
        <dbReference type="SAM" id="Phobius"/>
    </source>
</evidence>
<gene>
    <name evidence="2" type="ORF">TTHERM_000299729</name>
</gene>
<feature type="transmembrane region" description="Helical" evidence="1">
    <location>
        <begin position="21"/>
        <end position="41"/>
    </location>
</feature>
<proteinExistence type="predicted"/>
<evidence type="ECO:0000313" key="3">
    <source>
        <dbReference type="Proteomes" id="UP000009168"/>
    </source>
</evidence>
<keyword evidence="1 2" id="KW-0812">Transmembrane</keyword>
<dbReference type="GeneID" id="24438274"/>
<dbReference type="InParanoid" id="W7XDF9"/>
<accession>W7XDF9</accession>
<keyword evidence="1" id="KW-0472">Membrane</keyword>
<sequence length="119" mass="14134">MIIQIPSTIENQRTCKKYKNLLKTIVPSILILILLQTKQIFTQKITFQKTIYFLILLSKIQLKIEQLKNLLTLHEKKEIRVLKSSFLQVLVIQTIFLEFHNQQYSKQTLHLVSYFLQSS</sequence>
<keyword evidence="3" id="KW-1185">Reference proteome</keyword>
<reference evidence="3" key="1">
    <citation type="journal article" date="2006" name="PLoS Biol.">
        <title>Macronuclear genome sequence of the ciliate Tetrahymena thermophila, a model eukaryote.</title>
        <authorList>
            <person name="Eisen J.A."/>
            <person name="Coyne R.S."/>
            <person name="Wu M."/>
            <person name="Wu D."/>
            <person name="Thiagarajan M."/>
            <person name="Wortman J.R."/>
            <person name="Badger J.H."/>
            <person name="Ren Q."/>
            <person name="Amedeo P."/>
            <person name="Jones K.M."/>
            <person name="Tallon L.J."/>
            <person name="Delcher A.L."/>
            <person name="Salzberg S.L."/>
            <person name="Silva J.C."/>
            <person name="Haas B.J."/>
            <person name="Majoros W.H."/>
            <person name="Farzad M."/>
            <person name="Carlton J.M."/>
            <person name="Smith R.K. Jr."/>
            <person name="Garg J."/>
            <person name="Pearlman R.E."/>
            <person name="Karrer K.M."/>
            <person name="Sun L."/>
            <person name="Manning G."/>
            <person name="Elde N.C."/>
            <person name="Turkewitz A.P."/>
            <person name="Asai D.J."/>
            <person name="Wilkes D.E."/>
            <person name="Wang Y."/>
            <person name="Cai H."/>
            <person name="Collins K."/>
            <person name="Stewart B.A."/>
            <person name="Lee S.R."/>
            <person name="Wilamowska K."/>
            <person name="Weinberg Z."/>
            <person name="Ruzzo W.L."/>
            <person name="Wloga D."/>
            <person name="Gaertig J."/>
            <person name="Frankel J."/>
            <person name="Tsao C.-C."/>
            <person name="Gorovsky M.A."/>
            <person name="Keeling P.J."/>
            <person name="Waller R.F."/>
            <person name="Patron N.J."/>
            <person name="Cherry J.M."/>
            <person name="Stover N.A."/>
            <person name="Krieger C.J."/>
            <person name="del Toro C."/>
            <person name="Ryder H.F."/>
            <person name="Williamson S.C."/>
            <person name="Barbeau R.A."/>
            <person name="Hamilton E.P."/>
            <person name="Orias E."/>
        </authorList>
    </citation>
    <scope>NUCLEOTIDE SEQUENCE [LARGE SCALE GENOMIC DNA]</scope>
    <source>
        <strain evidence="3">SB210</strain>
    </source>
</reference>
<dbReference type="AlphaFoldDB" id="W7XDF9"/>
<dbReference type="EMBL" id="GG662449">
    <property type="protein sequence ID" value="EWS71851.1"/>
    <property type="molecule type" value="Genomic_DNA"/>
</dbReference>
<dbReference type="KEGG" id="tet:TTHERM_000299729"/>
<keyword evidence="1" id="KW-1133">Transmembrane helix</keyword>
<protein>
    <submittedName>
        <fullName evidence="2">Transmembrane protein, putative</fullName>
    </submittedName>
</protein>
<evidence type="ECO:0000313" key="2">
    <source>
        <dbReference type="EMBL" id="EWS71851.1"/>
    </source>
</evidence>
<dbReference type="RefSeq" id="XP_012655595.1">
    <property type="nucleotide sequence ID" value="XM_012800141.1"/>
</dbReference>
<dbReference type="Proteomes" id="UP000009168">
    <property type="component" value="Unassembled WGS sequence"/>
</dbReference>
<organism evidence="2 3">
    <name type="scientific">Tetrahymena thermophila (strain SB210)</name>
    <dbReference type="NCBI Taxonomy" id="312017"/>
    <lineage>
        <taxon>Eukaryota</taxon>
        <taxon>Sar</taxon>
        <taxon>Alveolata</taxon>
        <taxon>Ciliophora</taxon>
        <taxon>Intramacronucleata</taxon>
        <taxon>Oligohymenophorea</taxon>
        <taxon>Hymenostomatida</taxon>
        <taxon>Tetrahymenina</taxon>
        <taxon>Tetrahymenidae</taxon>
        <taxon>Tetrahymena</taxon>
    </lineage>
</organism>